<dbReference type="InterPro" id="IPR005636">
    <property type="entry name" value="DTW"/>
</dbReference>
<dbReference type="PANTHER" id="PTHR21392">
    <property type="entry name" value="TRNA-URIDINE AMINOCARBOXYPROPYLTRANSFERASE 2"/>
    <property type="match status" value="1"/>
</dbReference>
<evidence type="ECO:0000313" key="6">
    <source>
        <dbReference type="EMBL" id="GAA3926847.1"/>
    </source>
</evidence>
<sequence>MLTHSSEAKKRNNSGFHAKKILGEQVSVQYWQRKQEHVVYQSEVLKDKSPVLLFPKAFTAETTFVSESYCEQWRDQPVVVLDATWQQAKKMYRQSPWLQSLDVWSLPETLPEVLPGFRYQLRKGQAEGGCSTIEVIANVMAMLDEQDSARAMLRYFDLFQSDNNDPGK</sequence>
<keyword evidence="2" id="KW-0808">Transferase</keyword>
<reference evidence="7" key="1">
    <citation type="journal article" date="2019" name="Int. J. Syst. Evol. Microbiol.">
        <title>The Global Catalogue of Microorganisms (GCM) 10K type strain sequencing project: providing services to taxonomists for standard genome sequencing and annotation.</title>
        <authorList>
            <consortium name="The Broad Institute Genomics Platform"/>
            <consortium name="The Broad Institute Genome Sequencing Center for Infectious Disease"/>
            <person name="Wu L."/>
            <person name="Ma J."/>
        </authorList>
    </citation>
    <scope>NUCLEOTIDE SEQUENCE [LARGE SCALE GENOMIC DNA]</scope>
    <source>
        <strain evidence="7">JCM 17551</strain>
    </source>
</reference>
<accession>A0ABP7MN94</accession>
<dbReference type="EMBL" id="BAABBN010000007">
    <property type="protein sequence ID" value="GAA3926847.1"/>
    <property type="molecule type" value="Genomic_DNA"/>
</dbReference>
<evidence type="ECO:0000256" key="1">
    <source>
        <dbReference type="ARBA" id="ARBA00012386"/>
    </source>
</evidence>
<evidence type="ECO:0000256" key="3">
    <source>
        <dbReference type="ARBA" id="ARBA00022691"/>
    </source>
</evidence>
<comment type="caution">
    <text evidence="6">The sequence shown here is derived from an EMBL/GenBank/DDBJ whole genome shotgun (WGS) entry which is preliminary data.</text>
</comment>
<protein>
    <recommendedName>
        <fullName evidence="1">tRNA-uridine aminocarboxypropyltransferase</fullName>
        <ecNumber evidence="1">2.5.1.25</ecNumber>
    </recommendedName>
</protein>
<feature type="domain" description="DTW" evidence="5">
    <location>
        <begin position="1"/>
        <end position="168"/>
    </location>
</feature>
<evidence type="ECO:0000313" key="7">
    <source>
        <dbReference type="Proteomes" id="UP001501565"/>
    </source>
</evidence>
<proteinExistence type="predicted"/>
<dbReference type="PANTHER" id="PTHR21392:SF1">
    <property type="entry name" value="TRNA-URIDINE AMINOCARBOXYPROPYLTRANSFERASE"/>
    <property type="match status" value="1"/>
</dbReference>
<evidence type="ECO:0000256" key="2">
    <source>
        <dbReference type="ARBA" id="ARBA00022679"/>
    </source>
</evidence>
<gene>
    <name evidence="6" type="ORF">GCM10022277_23720</name>
</gene>
<evidence type="ECO:0000259" key="5">
    <source>
        <dbReference type="SMART" id="SM01144"/>
    </source>
</evidence>
<dbReference type="Proteomes" id="UP001501565">
    <property type="component" value="Unassembled WGS sequence"/>
</dbReference>
<dbReference type="EC" id="2.5.1.25" evidence="1"/>
<name>A0ABP7MN94_9GAMM</name>
<organism evidence="6 7">
    <name type="scientific">Litoribacillus peritrichatus</name>
    <dbReference type="NCBI Taxonomy" id="718191"/>
    <lineage>
        <taxon>Bacteria</taxon>
        <taxon>Pseudomonadati</taxon>
        <taxon>Pseudomonadota</taxon>
        <taxon>Gammaproteobacteria</taxon>
        <taxon>Oceanospirillales</taxon>
        <taxon>Oceanospirillaceae</taxon>
        <taxon>Litoribacillus</taxon>
    </lineage>
</organism>
<keyword evidence="7" id="KW-1185">Reference proteome</keyword>
<evidence type="ECO:0000256" key="4">
    <source>
        <dbReference type="ARBA" id="ARBA00022694"/>
    </source>
</evidence>
<dbReference type="InterPro" id="IPR039262">
    <property type="entry name" value="DTWD2/TAPT"/>
</dbReference>
<dbReference type="SMART" id="SM01144">
    <property type="entry name" value="DTW"/>
    <property type="match status" value="1"/>
</dbReference>
<keyword evidence="4" id="KW-0819">tRNA processing</keyword>
<dbReference type="Pfam" id="PF03942">
    <property type="entry name" value="DTW"/>
    <property type="match status" value="1"/>
</dbReference>
<keyword evidence="3" id="KW-0949">S-adenosyl-L-methionine</keyword>